<dbReference type="EC" id="1.5.1.2" evidence="4 5"/>
<comment type="function">
    <text evidence="4">Catalyzes the reduction of 1-pyrroline-5-carboxylate (PCA) to L-proline.</text>
</comment>
<dbReference type="GO" id="GO:0055129">
    <property type="term" value="P:L-proline biosynthetic process"/>
    <property type="evidence" value="ECO:0007669"/>
    <property type="project" value="UniProtKB-UniRule"/>
</dbReference>
<evidence type="ECO:0000259" key="9">
    <source>
        <dbReference type="Pfam" id="PF14748"/>
    </source>
</evidence>
<evidence type="ECO:0000313" key="10">
    <source>
        <dbReference type="EMBL" id="OGG93725.1"/>
    </source>
</evidence>
<dbReference type="InterPro" id="IPR008927">
    <property type="entry name" value="6-PGluconate_DH-like_C_sf"/>
</dbReference>
<comment type="catalytic activity">
    <reaction evidence="4">
        <text>L-proline + NAD(+) = (S)-1-pyrroline-5-carboxylate + NADH + 2 H(+)</text>
        <dbReference type="Rhea" id="RHEA:14105"/>
        <dbReference type="ChEBI" id="CHEBI:15378"/>
        <dbReference type="ChEBI" id="CHEBI:17388"/>
        <dbReference type="ChEBI" id="CHEBI:57540"/>
        <dbReference type="ChEBI" id="CHEBI:57945"/>
        <dbReference type="ChEBI" id="CHEBI:60039"/>
        <dbReference type="EC" id="1.5.1.2"/>
    </reaction>
</comment>
<comment type="similarity">
    <text evidence="1 4 7">Belongs to the pyrroline-5-carboxylate reductase family.</text>
</comment>
<keyword evidence="4 7" id="KW-0641">Proline biosynthesis</keyword>
<dbReference type="PROSITE" id="PS00521">
    <property type="entry name" value="P5CR"/>
    <property type="match status" value="1"/>
</dbReference>
<comment type="caution">
    <text evidence="10">The sequence shown here is derived from an EMBL/GenBank/DDBJ whole genome shotgun (WGS) entry which is preliminary data.</text>
</comment>
<dbReference type="InterPro" id="IPR000304">
    <property type="entry name" value="Pyrroline-COOH_reductase"/>
</dbReference>
<dbReference type="GO" id="GO:0004735">
    <property type="term" value="F:pyrroline-5-carboxylate reductase activity"/>
    <property type="evidence" value="ECO:0007669"/>
    <property type="project" value="UniProtKB-UniRule"/>
</dbReference>
<dbReference type="PANTHER" id="PTHR11645:SF0">
    <property type="entry name" value="PYRROLINE-5-CARBOXYLATE REDUCTASE 3"/>
    <property type="match status" value="1"/>
</dbReference>
<keyword evidence="4" id="KW-0963">Cytoplasm</keyword>
<dbReference type="InterPro" id="IPR053790">
    <property type="entry name" value="P5CR-like_CS"/>
</dbReference>
<dbReference type="EMBL" id="MFNE01000046">
    <property type="protein sequence ID" value="OGG93725.1"/>
    <property type="molecule type" value="Genomic_DNA"/>
</dbReference>
<gene>
    <name evidence="4" type="primary">proC</name>
    <name evidence="10" type="ORF">A2527_11415</name>
</gene>
<dbReference type="SUPFAM" id="SSF48179">
    <property type="entry name" value="6-phosphogluconate dehydrogenase C-terminal domain-like"/>
    <property type="match status" value="1"/>
</dbReference>
<proteinExistence type="inferred from homology"/>
<evidence type="ECO:0000256" key="4">
    <source>
        <dbReference type="HAMAP-Rule" id="MF_01925"/>
    </source>
</evidence>
<dbReference type="Pfam" id="PF14748">
    <property type="entry name" value="P5CR_dimer"/>
    <property type="match status" value="1"/>
</dbReference>
<evidence type="ECO:0000313" key="11">
    <source>
        <dbReference type="Proteomes" id="UP000178449"/>
    </source>
</evidence>
<accession>A0A1F6G6K2</accession>
<dbReference type="PANTHER" id="PTHR11645">
    <property type="entry name" value="PYRROLINE-5-CARBOXYLATE REDUCTASE"/>
    <property type="match status" value="1"/>
</dbReference>
<feature type="domain" description="Pyrroline-5-carboxylate reductase catalytic N-terminal" evidence="8">
    <location>
        <begin position="6"/>
        <end position="98"/>
    </location>
</feature>
<dbReference type="HAMAP" id="MF_01925">
    <property type="entry name" value="P5C_reductase"/>
    <property type="match status" value="1"/>
</dbReference>
<comment type="catalytic activity">
    <reaction evidence="4 7">
        <text>L-proline + NADP(+) = (S)-1-pyrroline-5-carboxylate + NADPH + 2 H(+)</text>
        <dbReference type="Rhea" id="RHEA:14109"/>
        <dbReference type="ChEBI" id="CHEBI:15378"/>
        <dbReference type="ChEBI" id="CHEBI:17388"/>
        <dbReference type="ChEBI" id="CHEBI:57783"/>
        <dbReference type="ChEBI" id="CHEBI:58349"/>
        <dbReference type="ChEBI" id="CHEBI:60039"/>
        <dbReference type="EC" id="1.5.1.2"/>
    </reaction>
</comment>
<evidence type="ECO:0000256" key="5">
    <source>
        <dbReference type="NCBIfam" id="TIGR00112"/>
    </source>
</evidence>
<dbReference type="AlphaFoldDB" id="A0A1F6G6K2"/>
<evidence type="ECO:0000256" key="1">
    <source>
        <dbReference type="ARBA" id="ARBA00005525"/>
    </source>
</evidence>
<sequence>MKRALIVGCGNMGSAIATALLEKEIFSRESLEILERRDTKQTLELEGKGVKFHRELNEVQAPLELVVLAVKPQDAVQVMGGLAPMLNGDSLVISIMAGITLAKMESFFPNRMIVRAMPNTPSAIGQGMTAFCGNTKVTPGRLGVAQVILSGLGQAIEVESEQMIDAATAISGSGPAYLFYLAEAMAEAAVRFGFSRNNARTLVSQTLVGASLLLASTDEEAADLRVKVTSKGGTTEAALNHLNQAGVLEQMIQAFTKAKERAEELGRE</sequence>
<dbReference type="NCBIfam" id="TIGR00112">
    <property type="entry name" value="proC"/>
    <property type="match status" value="1"/>
</dbReference>
<comment type="subcellular location">
    <subcellularLocation>
        <location evidence="4">Cytoplasm</location>
    </subcellularLocation>
</comment>
<evidence type="ECO:0000256" key="3">
    <source>
        <dbReference type="ARBA" id="ARBA00023002"/>
    </source>
</evidence>
<keyword evidence="4 7" id="KW-0028">Amino-acid biosynthesis</keyword>
<feature type="domain" description="Pyrroline-5-carboxylate reductase dimerisation" evidence="9">
    <location>
        <begin position="161"/>
        <end position="265"/>
    </location>
</feature>
<dbReference type="STRING" id="1817772.A2527_11415"/>
<name>A0A1F6G6K2_9PROT</name>
<keyword evidence="3 4" id="KW-0560">Oxidoreductase</keyword>
<dbReference type="Proteomes" id="UP000178449">
    <property type="component" value="Unassembled WGS sequence"/>
</dbReference>
<reference evidence="10 11" key="1">
    <citation type="journal article" date="2016" name="Nat. Commun.">
        <title>Thousands of microbial genomes shed light on interconnected biogeochemical processes in an aquifer system.</title>
        <authorList>
            <person name="Anantharaman K."/>
            <person name="Brown C.T."/>
            <person name="Hug L.A."/>
            <person name="Sharon I."/>
            <person name="Castelle C.J."/>
            <person name="Probst A.J."/>
            <person name="Thomas B.C."/>
            <person name="Singh A."/>
            <person name="Wilkins M.J."/>
            <person name="Karaoz U."/>
            <person name="Brodie E.L."/>
            <person name="Williams K.H."/>
            <person name="Hubbard S.S."/>
            <person name="Banfield J.F."/>
        </authorList>
    </citation>
    <scope>NUCLEOTIDE SEQUENCE [LARGE SCALE GENOMIC DNA]</scope>
</reference>
<dbReference type="FunFam" id="1.10.3730.10:FF:000001">
    <property type="entry name" value="Pyrroline-5-carboxylate reductase"/>
    <property type="match status" value="1"/>
</dbReference>
<organism evidence="10 11">
    <name type="scientific">Candidatus Lambdaproteobacteria bacterium RIFOXYD2_FULL_50_16</name>
    <dbReference type="NCBI Taxonomy" id="1817772"/>
    <lineage>
        <taxon>Bacteria</taxon>
        <taxon>Pseudomonadati</taxon>
        <taxon>Pseudomonadota</taxon>
        <taxon>Candidatus Lambdaproteobacteria</taxon>
    </lineage>
</organism>
<evidence type="ECO:0000259" key="8">
    <source>
        <dbReference type="Pfam" id="PF03807"/>
    </source>
</evidence>
<dbReference type="PIRSF" id="PIRSF000193">
    <property type="entry name" value="Pyrrol-5-carb_rd"/>
    <property type="match status" value="1"/>
</dbReference>
<dbReference type="UniPathway" id="UPA00098">
    <property type="reaction ID" value="UER00361"/>
</dbReference>
<protein>
    <recommendedName>
        <fullName evidence="4 5">Pyrroline-5-carboxylate reductase</fullName>
        <shortName evidence="4">P5C reductase</shortName>
        <shortName evidence="4">P5CR</shortName>
        <ecNumber evidence="4 5">1.5.1.2</ecNumber>
    </recommendedName>
    <alternativeName>
        <fullName evidence="4">PCA reductase</fullName>
    </alternativeName>
</protein>
<dbReference type="InterPro" id="IPR036291">
    <property type="entry name" value="NAD(P)-bd_dom_sf"/>
</dbReference>
<dbReference type="GO" id="GO:0005737">
    <property type="term" value="C:cytoplasm"/>
    <property type="evidence" value="ECO:0007669"/>
    <property type="project" value="UniProtKB-SubCell"/>
</dbReference>
<evidence type="ECO:0000256" key="7">
    <source>
        <dbReference type="RuleBase" id="RU003903"/>
    </source>
</evidence>
<dbReference type="Pfam" id="PF03807">
    <property type="entry name" value="F420_oxidored"/>
    <property type="match status" value="1"/>
</dbReference>
<feature type="binding site" evidence="6">
    <location>
        <begin position="69"/>
        <end position="72"/>
    </location>
    <ligand>
        <name>NADP(+)</name>
        <dbReference type="ChEBI" id="CHEBI:58349"/>
    </ligand>
</feature>
<dbReference type="Gene3D" id="1.10.3730.10">
    <property type="entry name" value="ProC C-terminal domain-like"/>
    <property type="match status" value="1"/>
</dbReference>
<comment type="pathway">
    <text evidence="4 7">Amino-acid biosynthesis; L-proline biosynthesis; L-proline from L-glutamate 5-semialdehyde: step 1/1.</text>
</comment>
<dbReference type="Gene3D" id="3.40.50.720">
    <property type="entry name" value="NAD(P)-binding Rossmann-like Domain"/>
    <property type="match status" value="1"/>
</dbReference>
<dbReference type="InterPro" id="IPR028939">
    <property type="entry name" value="P5C_Rdtase_cat_N"/>
</dbReference>
<keyword evidence="2 4" id="KW-0521">NADP</keyword>
<dbReference type="InterPro" id="IPR029036">
    <property type="entry name" value="P5CR_dimer"/>
</dbReference>
<dbReference type="SUPFAM" id="SSF51735">
    <property type="entry name" value="NAD(P)-binding Rossmann-fold domains"/>
    <property type="match status" value="1"/>
</dbReference>
<evidence type="ECO:0000256" key="2">
    <source>
        <dbReference type="ARBA" id="ARBA00022857"/>
    </source>
</evidence>
<evidence type="ECO:0000256" key="6">
    <source>
        <dbReference type="PIRSR" id="PIRSR000193-1"/>
    </source>
</evidence>